<comment type="caution">
    <text evidence="7">The sequence shown here is derived from an EMBL/GenBank/DDBJ whole genome shotgun (WGS) entry which is preliminary data.</text>
</comment>
<evidence type="ECO:0000256" key="1">
    <source>
        <dbReference type="ARBA" id="ARBA00005820"/>
    </source>
</evidence>
<keyword evidence="8" id="KW-1185">Reference proteome</keyword>
<dbReference type="PANTHER" id="PTHR47691">
    <property type="entry name" value="REGULATOR-RELATED"/>
    <property type="match status" value="1"/>
</dbReference>
<dbReference type="Gene3D" id="3.40.50.300">
    <property type="entry name" value="P-loop containing nucleotide triphosphate hydrolases"/>
    <property type="match status" value="1"/>
</dbReference>
<dbReference type="Pfam" id="PF13424">
    <property type="entry name" value="TPR_12"/>
    <property type="match status" value="2"/>
</dbReference>
<dbReference type="PROSITE" id="PS51755">
    <property type="entry name" value="OMPR_PHOB"/>
    <property type="match status" value="1"/>
</dbReference>
<dbReference type="InterPro" id="IPR016032">
    <property type="entry name" value="Sig_transdc_resp-reg_C-effctor"/>
</dbReference>
<dbReference type="InterPro" id="IPR019734">
    <property type="entry name" value="TPR_rpt"/>
</dbReference>
<dbReference type="SMART" id="SM00028">
    <property type="entry name" value="TPR"/>
    <property type="match status" value="8"/>
</dbReference>
<evidence type="ECO:0000256" key="2">
    <source>
        <dbReference type="ARBA" id="ARBA00023012"/>
    </source>
</evidence>
<name>A0ABQ7FMA9_9ACTN</name>
<dbReference type="Gene3D" id="1.10.10.10">
    <property type="entry name" value="Winged helix-like DNA-binding domain superfamily/Winged helix DNA-binding domain"/>
    <property type="match status" value="2"/>
</dbReference>
<dbReference type="SMART" id="SM01043">
    <property type="entry name" value="BTAD"/>
    <property type="match status" value="1"/>
</dbReference>
<feature type="repeat" description="TPR" evidence="4">
    <location>
        <begin position="806"/>
        <end position="839"/>
    </location>
</feature>
<dbReference type="InterPro" id="IPR001867">
    <property type="entry name" value="OmpR/PhoB-type_DNA-bd"/>
</dbReference>
<organism evidence="7 8">
    <name type="scientific">Streptomyces lycii</name>
    <dbReference type="NCBI Taxonomy" id="2654337"/>
    <lineage>
        <taxon>Bacteria</taxon>
        <taxon>Bacillati</taxon>
        <taxon>Actinomycetota</taxon>
        <taxon>Actinomycetes</taxon>
        <taxon>Kitasatosporales</taxon>
        <taxon>Streptomycetaceae</taxon>
        <taxon>Streptomyces</taxon>
    </lineage>
</organism>
<evidence type="ECO:0000256" key="4">
    <source>
        <dbReference type="PROSITE-ProRule" id="PRU00339"/>
    </source>
</evidence>
<keyword evidence="2" id="KW-0902">Two-component regulatory system</keyword>
<comment type="similarity">
    <text evidence="1">Belongs to the AfsR/DnrI/RedD regulatory family.</text>
</comment>
<dbReference type="RefSeq" id="WP_156205297.1">
    <property type="nucleotide sequence ID" value="NZ_WHPN01000131.1"/>
</dbReference>
<keyword evidence="3 5" id="KW-0238">DNA-binding</keyword>
<protein>
    <submittedName>
        <fullName evidence="7">Tetratricopeptide repeat protein</fullName>
    </submittedName>
</protein>
<keyword evidence="4" id="KW-0802">TPR repeat</keyword>
<evidence type="ECO:0000256" key="3">
    <source>
        <dbReference type="ARBA" id="ARBA00023125"/>
    </source>
</evidence>
<dbReference type="InterPro" id="IPR005158">
    <property type="entry name" value="BTAD"/>
</dbReference>
<dbReference type="InterPro" id="IPR027417">
    <property type="entry name" value="P-loop_NTPase"/>
</dbReference>
<dbReference type="Gene3D" id="1.25.40.10">
    <property type="entry name" value="Tetratricopeptide repeat domain"/>
    <property type="match status" value="3"/>
</dbReference>
<dbReference type="CDD" id="cd15831">
    <property type="entry name" value="BTAD"/>
    <property type="match status" value="1"/>
</dbReference>
<evidence type="ECO:0000313" key="8">
    <source>
        <dbReference type="Proteomes" id="UP000621266"/>
    </source>
</evidence>
<evidence type="ECO:0000259" key="6">
    <source>
        <dbReference type="PROSITE" id="PS51755"/>
    </source>
</evidence>
<dbReference type="SUPFAM" id="SSF52540">
    <property type="entry name" value="P-loop containing nucleoside triphosphate hydrolases"/>
    <property type="match status" value="1"/>
</dbReference>
<sequence>MDCEILILGPVELRTRGRPHTVLGSAKERMALAALALDAGRPVSLDTLVDRLWDGSPPRKPRASVHAYTARIRKNLRTAGLNPAPRITQHAHAYTLETSPDSVDCHRFQQLAARARSLSDSGDDAEALDLLRRAERLWRGEPLSGLGGLWVESVRTVLREKRLAAALTGIAIELRHGRYADLMGDLSAWVERYPTDETLIGCFMTASYGCGRQADALRAYESARRRLREELGTDPGEALTRIHRLILSGAPVAELLPGRPAPVTFREAGPPPDSLPRHAELVGREEEQRVLDECLAPDASAGAGTVIALQAISGMAGVGKSLLALHTANRVAPHFPDGRIYVNLCAHAPGRRPLSPSAALAQLLRELGVPARGVPQDLDASVSLWRTLLANRRVVIVLDDASDPDQVRPLLPGRSPSLVLITSRRRLSGLPGVRSVFLDLLPPGDAVTLFRRLVRDERARDEEQVAEIVRLCGYLPLAVEIAAGRLGSRPSWSASHLIARLSRGHGRLREFRDGYREIARAFEMSYATLTPEQQTAFRLLGLHPGTEFDARAAAALTGMRLDDTEQIVDVLLDAHLVRETAPDRYRFHDLLGEYARTLTAGTDSEADRDSAVRRLTDYYLRAADRADRLAHPRRARLPLGEADLTPCALPDWSGAREAKEWLVTEHPALVAAERRLRESGRPRQAALLAHALAEFLDTEGYWPEAHHMHEQAVLTWERLGDRRAEARARIDRCVNHAHAGRYGPAATDGERALSLAREAGDQEAEAEALNQLGTLYWHRGDYPAMLAAHRTALRIRTASGDLWHRARSTNNLGIARLHLGDHAAALRHFREALAMFGETGDARGQAQSLNNQAEAHLHTGARGAAREAFARVLTIALESGSRTEQAVAQSNLASTFALPAQSEQALRLYGEALASFRRLGDRRNVTITLVRMGDALLAAGRNGEATGHHAQALELARELGAGLEEIQALRGLGTAAHRDGQLRHAGEQLEAALDLARRIHSPEEEAKTCATLAEVRLAAGSREEAVALCRAALRIFERFDATESGRLRKWLRNISQS</sequence>
<dbReference type="PANTHER" id="PTHR47691:SF3">
    <property type="entry name" value="HTH-TYPE TRANSCRIPTIONAL REGULATOR RV0890C-RELATED"/>
    <property type="match status" value="1"/>
</dbReference>
<dbReference type="InterPro" id="IPR011990">
    <property type="entry name" value="TPR-like_helical_dom_sf"/>
</dbReference>
<dbReference type="PRINTS" id="PR00364">
    <property type="entry name" value="DISEASERSIST"/>
</dbReference>
<gene>
    <name evidence="7" type="ORF">GCU69_05750</name>
</gene>
<evidence type="ECO:0000256" key="5">
    <source>
        <dbReference type="PROSITE-ProRule" id="PRU01091"/>
    </source>
</evidence>
<proteinExistence type="inferred from homology"/>
<feature type="DNA-binding region" description="OmpR/PhoB-type" evidence="5">
    <location>
        <begin position="1"/>
        <end position="98"/>
    </location>
</feature>
<reference evidence="7 8" key="1">
    <citation type="submission" date="2019-10" db="EMBL/GenBank/DDBJ databases">
        <title>Streptomyces tenebrisbrunneis sp.nov., an endogenous actinomycete isolated from of Lycium ruthenicum.</title>
        <authorList>
            <person name="Ma L."/>
        </authorList>
    </citation>
    <scope>NUCLEOTIDE SEQUENCE [LARGE SCALE GENOMIC DNA]</scope>
    <source>
        <strain evidence="7 8">TRM 66187</strain>
    </source>
</reference>
<dbReference type="SMART" id="SM00862">
    <property type="entry name" value="Trans_reg_C"/>
    <property type="match status" value="1"/>
</dbReference>
<dbReference type="InterPro" id="IPR036388">
    <property type="entry name" value="WH-like_DNA-bd_sf"/>
</dbReference>
<dbReference type="SUPFAM" id="SSF48452">
    <property type="entry name" value="TPR-like"/>
    <property type="match status" value="4"/>
</dbReference>
<evidence type="ECO:0000313" key="7">
    <source>
        <dbReference type="EMBL" id="KAF4410082.1"/>
    </source>
</evidence>
<dbReference type="EMBL" id="WHPN01000131">
    <property type="protein sequence ID" value="KAF4410082.1"/>
    <property type="molecule type" value="Genomic_DNA"/>
</dbReference>
<dbReference type="Pfam" id="PF03704">
    <property type="entry name" value="BTAD"/>
    <property type="match status" value="1"/>
</dbReference>
<dbReference type="PROSITE" id="PS50005">
    <property type="entry name" value="TPR"/>
    <property type="match status" value="1"/>
</dbReference>
<dbReference type="Proteomes" id="UP000621266">
    <property type="component" value="Unassembled WGS sequence"/>
</dbReference>
<accession>A0ABQ7FMA9</accession>
<dbReference type="SUPFAM" id="SSF46894">
    <property type="entry name" value="C-terminal effector domain of the bipartite response regulators"/>
    <property type="match status" value="1"/>
</dbReference>
<feature type="domain" description="OmpR/PhoB-type" evidence="6">
    <location>
        <begin position="1"/>
        <end position="98"/>
    </location>
</feature>